<keyword evidence="3" id="KW-1185">Reference proteome</keyword>
<dbReference type="AlphaFoldDB" id="A0A6I4VRL6"/>
<gene>
    <name evidence="2" type="ORF">GSM42_08175</name>
</gene>
<name>A0A6I4VRL6_9BACL</name>
<evidence type="ECO:0000259" key="1">
    <source>
        <dbReference type="Pfam" id="PF04073"/>
    </source>
</evidence>
<dbReference type="EMBL" id="WUUL01000004">
    <property type="protein sequence ID" value="MXQ53703.1"/>
    <property type="molecule type" value="Genomic_DNA"/>
</dbReference>
<evidence type="ECO:0000313" key="2">
    <source>
        <dbReference type="EMBL" id="MXQ53703.1"/>
    </source>
</evidence>
<evidence type="ECO:0000313" key="3">
    <source>
        <dbReference type="Proteomes" id="UP000430692"/>
    </source>
</evidence>
<accession>A0A6I4VRL6</accession>
<dbReference type="CDD" id="cd04333">
    <property type="entry name" value="ProX_deacylase"/>
    <property type="match status" value="1"/>
</dbReference>
<feature type="domain" description="YbaK/aminoacyl-tRNA synthetase-associated" evidence="1">
    <location>
        <begin position="26"/>
        <end position="145"/>
    </location>
</feature>
<dbReference type="Gene3D" id="3.90.960.10">
    <property type="entry name" value="YbaK/aminoacyl-tRNA synthetase-associated domain"/>
    <property type="match status" value="1"/>
</dbReference>
<dbReference type="PANTHER" id="PTHR30411:SF1">
    <property type="entry name" value="CYTOPLASMIC PROTEIN"/>
    <property type="match status" value="1"/>
</dbReference>
<dbReference type="InterPro" id="IPR036754">
    <property type="entry name" value="YbaK/aa-tRNA-synt-asso_dom_sf"/>
</dbReference>
<proteinExistence type="predicted"/>
<dbReference type="Proteomes" id="UP000430692">
    <property type="component" value="Unassembled WGS sequence"/>
</dbReference>
<dbReference type="InterPro" id="IPR007214">
    <property type="entry name" value="YbaK/aa-tRNA-synth-assoc-dom"/>
</dbReference>
<dbReference type="SUPFAM" id="SSF55826">
    <property type="entry name" value="YbaK/ProRS associated domain"/>
    <property type="match status" value="1"/>
</dbReference>
<protein>
    <submittedName>
        <fullName evidence="2">YbaK/EbsC family protein</fullName>
    </submittedName>
</protein>
<sequence length="156" mass="16696">MNEKVKAVQQILHDIGHSSNIVTLPEDAHTAKTAAAAIGCSVAQIAKSIIFKLEAPNTALLVVASGINRIDENKIESIIGEKLAKANAGFVKKQTGFVIGGVAPIGHSHPLKILIDEDLLQYETIWAAAGHPKTVFQMAPDELIRMTDGKVVELKE</sequence>
<reference evidence="2 3" key="1">
    <citation type="submission" date="2019-12" db="EMBL/GenBank/DDBJ databases">
        <title>Whole-genome analyses of novel actinobacteria.</title>
        <authorList>
            <person name="Sahin N."/>
            <person name="Saygin H."/>
        </authorList>
    </citation>
    <scope>NUCLEOTIDE SEQUENCE [LARGE SCALE GENOMIC DNA]</scope>
    <source>
        <strain evidence="2 3">KC615</strain>
    </source>
</reference>
<organism evidence="2 3">
    <name type="scientific">Shimazuella alba</name>
    <dbReference type="NCBI Taxonomy" id="2690964"/>
    <lineage>
        <taxon>Bacteria</taxon>
        <taxon>Bacillati</taxon>
        <taxon>Bacillota</taxon>
        <taxon>Bacilli</taxon>
        <taxon>Bacillales</taxon>
        <taxon>Thermoactinomycetaceae</taxon>
        <taxon>Shimazuella</taxon>
    </lineage>
</organism>
<dbReference type="GO" id="GO:0002161">
    <property type="term" value="F:aminoacyl-tRNA deacylase activity"/>
    <property type="evidence" value="ECO:0007669"/>
    <property type="project" value="InterPro"/>
</dbReference>
<dbReference type="PANTHER" id="PTHR30411">
    <property type="entry name" value="CYTOPLASMIC PROTEIN"/>
    <property type="match status" value="1"/>
</dbReference>
<dbReference type="RefSeq" id="WP_160801056.1">
    <property type="nucleotide sequence ID" value="NZ_WUUL01000004.1"/>
</dbReference>
<dbReference type="Pfam" id="PF04073">
    <property type="entry name" value="tRNA_edit"/>
    <property type="match status" value="1"/>
</dbReference>
<comment type="caution">
    <text evidence="2">The sequence shown here is derived from an EMBL/GenBank/DDBJ whole genome shotgun (WGS) entry which is preliminary data.</text>
</comment>